<keyword evidence="2" id="KW-1185">Reference proteome</keyword>
<proteinExistence type="predicted"/>
<dbReference type="EMBL" id="BDQV01000882">
    <property type="protein sequence ID" value="GAY68446.1"/>
    <property type="molecule type" value="Genomic_DNA"/>
</dbReference>
<organism evidence="1 2">
    <name type="scientific">Citrus unshiu</name>
    <name type="common">Satsuma mandarin</name>
    <name type="synonym">Citrus nobilis var. unshiu</name>
    <dbReference type="NCBI Taxonomy" id="55188"/>
    <lineage>
        <taxon>Eukaryota</taxon>
        <taxon>Viridiplantae</taxon>
        <taxon>Streptophyta</taxon>
        <taxon>Embryophyta</taxon>
        <taxon>Tracheophyta</taxon>
        <taxon>Spermatophyta</taxon>
        <taxon>Magnoliopsida</taxon>
        <taxon>eudicotyledons</taxon>
        <taxon>Gunneridae</taxon>
        <taxon>Pentapetalae</taxon>
        <taxon>rosids</taxon>
        <taxon>malvids</taxon>
        <taxon>Sapindales</taxon>
        <taxon>Rutaceae</taxon>
        <taxon>Aurantioideae</taxon>
        <taxon>Citrus</taxon>
    </lineage>
</organism>
<protein>
    <submittedName>
        <fullName evidence="1">Uncharacterized protein</fullName>
    </submittedName>
</protein>
<name>A0A2H5QUZ4_CITUN</name>
<evidence type="ECO:0000313" key="2">
    <source>
        <dbReference type="Proteomes" id="UP000236630"/>
    </source>
</evidence>
<accession>A0A2H5QUZ4</accession>
<reference evidence="1 2" key="1">
    <citation type="journal article" date="2017" name="Front. Genet.">
        <title>Draft sequencing of the heterozygous diploid genome of Satsuma (Citrus unshiu Marc.) using a hybrid assembly approach.</title>
        <authorList>
            <person name="Shimizu T."/>
            <person name="Tanizawa Y."/>
            <person name="Mochizuki T."/>
            <person name="Nagasaki H."/>
            <person name="Yoshioka T."/>
            <person name="Toyoda A."/>
            <person name="Fujiyama A."/>
            <person name="Kaminuma E."/>
            <person name="Nakamura Y."/>
        </authorList>
    </citation>
    <scope>NUCLEOTIDE SEQUENCE [LARGE SCALE GENOMIC DNA]</scope>
    <source>
        <strain evidence="2">cv. Miyagawa wase</strain>
    </source>
</reference>
<dbReference type="Proteomes" id="UP000236630">
    <property type="component" value="Unassembled WGS sequence"/>
</dbReference>
<dbReference type="AlphaFoldDB" id="A0A2H5QUZ4"/>
<gene>
    <name evidence="1" type="ORF">CUMW_264170</name>
</gene>
<sequence length="78" mass="9147">MGRGWGFHLIPVPSPHTLSEWGKFPRVPVPWGFLSSLSYFPFIGWIDKLTGMLQRPQNNFQEIDRVYQELIDKFLDPN</sequence>
<evidence type="ECO:0000313" key="1">
    <source>
        <dbReference type="EMBL" id="GAY68446.1"/>
    </source>
</evidence>
<comment type="caution">
    <text evidence="1">The sequence shown here is derived from an EMBL/GenBank/DDBJ whole genome shotgun (WGS) entry which is preliminary data.</text>
</comment>